<dbReference type="InterPro" id="IPR056483">
    <property type="entry name" value="Hisat_C"/>
</dbReference>
<accession>A0A8C5PCM1</accession>
<dbReference type="GeneTree" id="ENSGT00940000165408"/>
<reference evidence="2" key="1">
    <citation type="submission" date="2025-08" db="UniProtKB">
        <authorList>
            <consortium name="Ensembl"/>
        </authorList>
    </citation>
    <scope>IDENTIFICATION</scope>
</reference>
<name>A0A8C5PCM1_9ANUR</name>
<dbReference type="PANTHER" id="PTHR47403:SF2">
    <property type="entry name" value="N-ACETYLTRANSFERASE 16,-LIKE"/>
    <property type="match status" value="1"/>
</dbReference>
<sequence>MTAPSAPEIQILPATASDYDGVLAISEGIYNGVDYLPFTYHACLTDPQRRMFIAKSEGKVVAFESFLLVDGGVTAVVQSLRVASWMRGRGVAGIITQYLLDTLRSDHPDVTRIRFSKEENPPASILKNYRIIHSKAVVSVFLSADELAEALRVLELQNPSACKDSPPPVFLNNSEVHSLFSGPLQEEYLLPGRFLIQSGLPITTCKANLDLLQRSGVQWLCSYPCDAMRRIAGSSDLFDVSTNGSSSKEDNISVSGRDPSSSAFKGFLSLGTPMFPVPLGVGKHRLNIDMFGTDLSCATIHVLLQLKAAVKALPTGGSIICFLYAEESLRDGLTGLLDGFTPFFWRRDWEQLVLENHSKQ</sequence>
<protein>
    <recommendedName>
        <fullName evidence="1">N-acetyltransferase domain-containing protein</fullName>
    </recommendedName>
</protein>
<dbReference type="Ensembl" id="ENSLLET00000013711.1">
    <property type="protein sequence ID" value="ENSLLEP00000013194.1"/>
    <property type="gene ID" value="ENSLLEG00000008334.1"/>
</dbReference>
<dbReference type="Pfam" id="PF24066">
    <property type="entry name" value="Hisat_C"/>
    <property type="match status" value="2"/>
</dbReference>
<evidence type="ECO:0000259" key="1">
    <source>
        <dbReference type="PROSITE" id="PS51186"/>
    </source>
</evidence>
<evidence type="ECO:0000313" key="2">
    <source>
        <dbReference type="Ensembl" id="ENSLLEP00000013194.1"/>
    </source>
</evidence>
<dbReference type="OrthoDB" id="8889733at2759"/>
<reference evidence="2" key="2">
    <citation type="submission" date="2025-09" db="UniProtKB">
        <authorList>
            <consortium name="Ensembl"/>
        </authorList>
    </citation>
    <scope>IDENTIFICATION</scope>
</reference>
<dbReference type="PROSITE" id="PS51186">
    <property type="entry name" value="GNAT"/>
    <property type="match status" value="1"/>
</dbReference>
<dbReference type="InterPro" id="IPR016181">
    <property type="entry name" value="Acyl_CoA_acyltransferase"/>
</dbReference>
<dbReference type="Proteomes" id="UP000694569">
    <property type="component" value="Unplaced"/>
</dbReference>
<proteinExistence type="predicted"/>
<feature type="domain" description="N-acetyltransferase" evidence="1">
    <location>
        <begin position="9"/>
        <end position="138"/>
    </location>
</feature>
<dbReference type="AlphaFoldDB" id="A0A8C5PCM1"/>
<dbReference type="InterPro" id="IPR000182">
    <property type="entry name" value="GNAT_dom"/>
</dbReference>
<evidence type="ECO:0000313" key="3">
    <source>
        <dbReference type="Proteomes" id="UP000694569"/>
    </source>
</evidence>
<dbReference type="Pfam" id="PF00583">
    <property type="entry name" value="Acetyltransf_1"/>
    <property type="match status" value="1"/>
</dbReference>
<organism evidence="2 3">
    <name type="scientific">Leptobrachium leishanense</name>
    <name type="common">Leishan spiny toad</name>
    <dbReference type="NCBI Taxonomy" id="445787"/>
    <lineage>
        <taxon>Eukaryota</taxon>
        <taxon>Metazoa</taxon>
        <taxon>Chordata</taxon>
        <taxon>Craniata</taxon>
        <taxon>Vertebrata</taxon>
        <taxon>Euteleostomi</taxon>
        <taxon>Amphibia</taxon>
        <taxon>Batrachia</taxon>
        <taxon>Anura</taxon>
        <taxon>Pelobatoidea</taxon>
        <taxon>Megophryidae</taxon>
        <taxon>Leptobrachium</taxon>
    </lineage>
</organism>
<dbReference type="GO" id="GO:0016747">
    <property type="term" value="F:acyltransferase activity, transferring groups other than amino-acyl groups"/>
    <property type="evidence" value="ECO:0007669"/>
    <property type="project" value="InterPro"/>
</dbReference>
<dbReference type="PANTHER" id="PTHR47403">
    <property type="entry name" value="LOC100145250 PROTEIN"/>
    <property type="match status" value="1"/>
</dbReference>
<dbReference type="Gene3D" id="3.40.630.30">
    <property type="match status" value="1"/>
</dbReference>
<dbReference type="SUPFAM" id="SSF55729">
    <property type="entry name" value="Acyl-CoA N-acyltransferases (Nat)"/>
    <property type="match status" value="1"/>
</dbReference>
<keyword evidence="3" id="KW-1185">Reference proteome</keyword>